<feature type="short sequence motif" description="HXTX 2" evidence="2">
    <location>
        <begin position="131"/>
        <end position="134"/>
    </location>
</feature>
<accession>A0A345BYI1</accession>
<dbReference type="InterPro" id="IPR009097">
    <property type="entry name" value="Cyclic_Pdiesterase"/>
</dbReference>
<keyword evidence="1 2" id="KW-0378">Hydrolase</keyword>
<dbReference type="Pfam" id="PF13563">
    <property type="entry name" value="2_5_RNA_ligase2"/>
    <property type="match status" value="1"/>
</dbReference>
<dbReference type="SUPFAM" id="SSF55144">
    <property type="entry name" value="LigT-like"/>
    <property type="match status" value="1"/>
</dbReference>
<name>A0A345BYI1_9BACI</name>
<comment type="similarity">
    <text evidence="2">Belongs to the 2H phosphoesterase superfamily. ThpR family.</text>
</comment>
<dbReference type="PANTHER" id="PTHR35561:SF1">
    <property type="entry name" value="RNA 2',3'-CYCLIC PHOSPHODIESTERASE"/>
    <property type="match status" value="1"/>
</dbReference>
<dbReference type="KEGG" id="rue:DT065_08220"/>
<feature type="short sequence motif" description="HXTX 1" evidence="2">
    <location>
        <begin position="45"/>
        <end position="48"/>
    </location>
</feature>
<dbReference type="RefSeq" id="WP_114372410.1">
    <property type="nucleotide sequence ID" value="NZ_CP031092.1"/>
</dbReference>
<dbReference type="HAMAP" id="MF_01940">
    <property type="entry name" value="RNA_CPDase"/>
    <property type="match status" value="1"/>
</dbReference>
<comment type="function">
    <text evidence="2">Hydrolyzes RNA 2',3'-cyclic phosphodiester to an RNA 2'-phosphomonoester.</text>
</comment>
<dbReference type="InterPro" id="IPR004175">
    <property type="entry name" value="RNA_CPDase"/>
</dbReference>
<dbReference type="Gene3D" id="3.90.1140.10">
    <property type="entry name" value="Cyclic phosphodiesterase"/>
    <property type="match status" value="1"/>
</dbReference>
<feature type="active site" description="Proton acceptor" evidence="2">
    <location>
        <position position="131"/>
    </location>
</feature>
<evidence type="ECO:0000256" key="2">
    <source>
        <dbReference type="HAMAP-Rule" id="MF_01940"/>
    </source>
</evidence>
<gene>
    <name evidence="3" type="primary">thpR</name>
    <name evidence="3" type="ORF">DT065_08220</name>
</gene>
<dbReference type="EC" id="3.1.4.58" evidence="2"/>
<proteinExistence type="inferred from homology"/>
<protein>
    <recommendedName>
        <fullName evidence="2">RNA 2',3'-cyclic phosphodiesterase</fullName>
        <shortName evidence="2">RNA 2',3'-CPDase</shortName>
        <ecNumber evidence="2">3.1.4.58</ecNumber>
    </recommendedName>
</protein>
<dbReference type="NCBIfam" id="TIGR02258">
    <property type="entry name" value="2_5_ligase"/>
    <property type="match status" value="1"/>
</dbReference>
<organism evidence="3 4">
    <name type="scientific">Salicibibacter kimchii</name>
    <dbReference type="NCBI Taxonomy" id="2099786"/>
    <lineage>
        <taxon>Bacteria</taxon>
        <taxon>Bacillati</taxon>
        <taxon>Bacillota</taxon>
        <taxon>Bacilli</taxon>
        <taxon>Bacillales</taxon>
        <taxon>Bacillaceae</taxon>
        <taxon>Salicibibacter</taxon>
    </lineage>
</organism>
<dbReference type="AlphaFoldDB" id="A0A345BYI1"/>
<evidence type="ECO:0000256" key="1">
    <source>
        <dbReference type="ARBA" id="ARBA00022801"/>
    </source>
</evidence>
<reference evidence="3 4" key="1">
    <citation type="journal article" date="2018" name="J. Microbiol.">
        <title>Salicibibacter kimchii gen. nov., sp. nov., a moderately halophilic and alkalitolerant bacterium in the family Bacillaceae, isolated from kimchi.</title>
        <authorList>
            <person name="Jang J.Y."/>
            <person name="Oh Y.J."/>
            <person name="Lim S.K."/>
            <person name="Park H.K."/>
            <person name="Lee C."/>
            <person name="Kim J.Y."/>
            <person name="Lee M.A."/>
            <person name="Choi H.J."/>
        </authorList>
    </citation>
    <scope>NUCLEOTIDE SEQUENCE [LARGE SCALE GENOMIC DNA]</scope>
    <source>
        <strain evidence="3 4">NKC1-1</strain>
    </source>
</reference>
<dbReference type="PANTHER" id="PTHR35561">
    <property type="entry name" value="RNA 2',3'-CYCLIC PHOSPHODIESTERASE"/>
    <property type="match status" value="1"/>
</dbReference>
<sequence>MMEDERTHYFLALPVPEEVQRSINELAKLRALQSFRSVTYIRDYHITLFFLGGVANKQLALLYKKLPVLMHQIPAFDVQLNQAGVFGKEEQPRVLFAGVKRAQPLLDLHAAVTRGCVEAGFNKEKRPFRPHVTIAKRGKHDEPFPLQKVIDQTNHWKDVQWRVKEVGLYAVRLGQLPRYELKANFPLKRP</sequence>
<dbReference type="Proteomes" id="UP000252100">
    <property type="component" value="Chromosome"/>
</dbReference>
<feature type="active site" description="Proton donor" evidence="2">
    <location>
        <position position="45"/>
    </location>
</feature>
<evidence type="ECO:0000313" key="3">
    <source>
        <dbReference type="EMBL" id="AXF56012.1"/>
    </source>
</evidence>
<keyword evidence="4" id="KW-1185">Reference proteome</keyword>
<comment type="catalytic activity">
    <reaction evidence="2">
        <text>a 3'-end 2',3'-cyclophospho-ribonucleotide-RNA + H2O = a 3'-end 2'-phospho-ribonucleotide-RNA + H(+)</text>
        <dbReference type="Rhea" id="RHEA:11828"/>
        <dbReference type="Rhea" id="RHEA-COMP:10464"/>
        <dbReference type="Rhea" id="RHEA-COMP:17353"/>
        <dbReference type="ChEBI" id="CHEBI:15377"/>
        <dbReference type="ChEBI" id="CHEBI:15378"/>
        <dbReference type="ChEBI" id="CHEBI:83064"/>
        <dbReference type="ChEBI" id="CHEBI:173113"/>
        <dbReference type="EC" id="3.1.4.58"/>
    </reaction>
</comment>
<dbReference type="GO" id="GO:0008664">
    <property type="term" value="F:RNA 2',3'-cyclic 3'-phosphodiesterase activity"/>
    <property type="evidence" value="ECO:0007669"/>
    <property type="project" value="UniProtKB-EC"/>
</dbReference>
<dbReference type="EMBL" id="CP031092">
    <property type="protein sequence ID" value="AXF56012.1"/>
    <property type="molecule type" value="Genomic_DNA"/>
</dbReference>
<dbReference type="GO" id="GO:0004113">
    <property type="term" value="F:2',3'-cyclic-nucleotide 3'-phosphodiesterase activity"/>
    <property type="evidence" value="ECO:0007669"/>
    <property type="project" value="InterPro"/>
</dbReference>
<evidence type="ECO:0000313" key="4">
    <source>
        <dbReference type="Proteomes" id="UP000252100"/>
    </source>
</evidence>
<dbReference type="OrthoDB" id="9789350at2"/>